<keyword evidence="5" id="KW-1185">Reference proteome</keyword>
<comment type="caution">
    <text evidence="4">The sequence shown here is derived from an EMBL/GenBank/DDBJ whole genome shotgun (WGS) entry which is preliminary data.</text>
</comment>
<dbReference type="InterPro" id="IPR003615">
    <property type="entry name" value="HNH_nuc"/>
</dbReference>
<feature type="compositionally biased region" description="Polar residues" evidence="2">
    <location>
        <begin position="448"/>
        <end position="459"/>
    </location>
</feature>
<feature type="region of interest" description="Disordered" evidence="2">
    <location>
        <begin position="1"/>
        <end position="70"/>
    </location>
</feature>
<dbReference type="EMBL" id="BAAAPH010000001">
    <property type="protein sequence ID" value="GAA1551529.1"/>
    <property type="molecule type" value="Genomic_DNA"/>
</dbReference>
<name>A0ABN2C7G8_9ACTN</name>
<feature type="compositionally biased region" description="Pro residues" evidence="2">
    <location>
        <begin position="57"/>
        <end position="68"/>
    </location>
</feature>
<protein>
    <recommendedName>
        <fullName evidence="3">HNH nuclease domain-containing protein</fullName>
    </recommendedName>
</protein>
<dbReference type="Pfam" id="PF01844">
    <property type="entry name" value="HNH"/>
    <property type="match status" value="1"/>
</dbReference>
<dbReference type="InterPro" id="IPR002711">
    <property type="entry name" value="HNH"/>
</dbReference>
<proteinExistence type="inferred from homology"/>
<feature type="region of interest" description="Disordered" evidence="2">
    <location>
        <begin position="214"/>
        <end position="459"/>
    </location>
</feature>
<dbReference type="Gene3D" id="1.10.30.50">
    <property type="match status" value="1"/>
</dbReference>
<feature type="domain" description="HNH nuclease" evidence="3">
    <location>
        <begin position="137"/>
        <end position="187"/>
    </location>
</feature>
<evidence type="ECO:0000256" key="1">
    <source>
        <dbReference type="ARBA" id="ARBA00023450"/>
    </source>
</evidence>
<accession>A0ABN2C7G8</accession>
<dbReference type="SMART" id="SM00507">
    <property type="entry name" value="HNHc"/>
    <property type="match status" value="1"/>
</dbReference>
<evidence type="ECO:0000256" key="2">
    <source>
        <dbReference type="SAM" id="MobiDB-lite"/>
    </source>
</evidence>
<gene>
    <name evidence="4" type="ORF">GCM10009804_05480</name>
</gene>
<feature type="compositionally biased region" description="Polar residues" evidence="2">
    <location>
        <begin position="273"/>
        <end position="293"/>
    </location>
</feature>
<dbReference type="Proteomes" id="UP001501705">
    <property type="component" value="Unassembled WGS sequence"/>
</dbReference>
<feature type="compositionally biased region" description="Polar residues" evidence="2">
    <location>
        <begin position="20"/>
        <end position="30"/>
    </location>
</feature>
<sequence length="459" mass="50105">MRSADHTDPTPYVEPDDCPTPSTRETSNKLTPLYATERTTDSPVQPAREPAIVDPPTVQPPDPVPGHGPKPQISVTIDFDDLRTATTNATGALVFGERLSAATVRRLACDADVLPLVLGSKSQPLDVGTTQRLVTRPIRRALNARDKGCVICNAPPIMCEAHHIIHWADGGITAISNLALLCKRHHLDLHSGHWQIRILNGVVQVTHPTWSTPTHIPPTKYHPPTTNLIHHPHTPPDPWNDHAPPPTPHTDDTPPPGPWNDHAPPPDPRNDDTPSPNAQSGQTRTPTPRNDGTPTPDPWNDHAPPPDPRNDDSPSPNALSGETRTPGPWNDHAPPPDLQSDDIRMRTPRNGNTPTPDPWNDDARPQDPPDADPHPTPRLRQIPTPPEIPWANDPLPQTTTHTRSALHIPWADDPTPPTTPTRLPHNPWADDTPTPHTTPPPLTPNNPQSDDPTPLQPTG</sequence>
<reference evidence="4 5" key="1">
    <citation type="journal article" date="2019" name="Int. J. Syst. Evol. Microbiol.">
        <title>The Global Catalogue of Microorganisms (GCM) 10K type strain sequencing project: providing services to taxonomists for standard genome sequencing and annotation.</title>
        <authorList>
            <consortium name="The Broad Institute Genomics Platform"/>
            <consortium name="The Broad Institute Genome Sequencing Center for Infectious Disease"/>
            <person name="Wu L."/>
            <person name="Ma J."/>
        </authorList>
    </citation>
    <scope>NUCLEOTIDE SEQUENCE [LARGE SCALE GENOMIC DNA]</scope>
    <source>
        <strain evidence="4 5">JCM 15572</strain>
    </source>
</reference>
<evidence type="ECO:0000259" key="3">
    <source>
        <dbReference type="SMART" id="SM00507"/>
    </source>
</evidence>
<evidence type="ECO:0000313" key="5">
    <source>
        <dbReference type="Proteomes" id="UP001501705"/>
    </source>
</evidence>
<feature type="compositionally biased region" description="Basic and acidic residues" evidence="2">
    <location>
        <begin position="361"/>
        <end position="375"/>
    </location>
</feature>
<organism evidence="4 5">
    <name type="scientific">Kribbella hippodromi</name>
    <dbReference type="NCBI Taxonomy" id="434347"/>
    <lineage>
        <taxon>Bacteria</taxon>
        <taxon>Bacillati</taxon>
        <taxon>Actinomycetota</taxon>
        <taxon>Actinomycetes</taxon>
        <taxon>Propionibacteriales</taxon>
        <taxon>Kribbellaceae</taxon>
        <taxon>Kribbella</taxon>
    </lineage>
</organism>
<dbReference type="InterPro" id="IPR003870">
    <property type="entry name" value="DUF222"/>
</dbReference>
<feature type="compositionally biased region" description="Pro residues" evidence="2">
    <location>
        <begin position="235"/>
        <end position="267"/>
    </location>
</feature>
<dbReference type="CDD" id="cd00085">
    <property type="entry name" value="HNHc"/>
    <property type="match status" value="1"/>
</dbReference>
<dbReference type="Pfam" id="PF02720">
    <property type="entry name" value="DUF222"/>
    <property type="match status" value="1"/>
</dbReference>
<comment type="similarity">
    <text evidence="1">Belongs to the Rv1128c/1148c/1588c/1702c/1945/3466 family.</text>
</comment>
<evidence type="ECO:0000313" key="4">
    <source>
        <dbReference type="EMBL" id="GAA1551529.1"/>
    </source>
</evidence>